<reference evidence="10 11" key="1">
    <citation type="submission" date="2019-04" db="EMBL/GenBank/DDBJ databases">
        <title>Phreatobacter aquaticus sp. nov.</title>
        <authorList>
            <person name="Choi A."/>
            <person name="Baek K."/>
        </authorList>
    </citation>
    <scope>NUCLEOTIDE SEQUENCE [LARGE SCALE GENOMIC DNA]</scope>
    <source>
        <strain evidence="10 11">NMCR1094</strain>
    </source>
</reference>
<dbReference type="PANTHER" id="PTHR36964:SF1">
    <property type="entry name" value="PROTEIN-METHIONINE-SULFOXIDE REDUCTASE HEME-BINDING SUBUNIT MSRQ"/>
    <property type="match status" value="1"/>
</dbReference>
<dbReference type="Proteomes" id="UP000298588">
    <property type="component" value="Chromosome"/>
</dbReference>
<evidence type="ECO:0000313" key="10">
    <source>
        <dbReference type="EMBL" id="QCK86150.1"/>
    </source>
</evidence>
<dbReference type="EMBL" id="CP039865">
    <property type="protein sequence ID" value="QCK86150.1"/>
    <property type="molecule type" value="Genomic_DNA"/>
</dbReference>
<dbReference type="GO" id="GO:0030091">
    <property type="term" value="P:protein repair"/>
    <property type="evidence" value="ECO:0007669"/>
    <property type="project" value="UniProtKB-UniRule"/>
</dbReference>
<dbReference type="GO" id="GO:0010181">
    <property type="term" value="F:FMN binding"/>
    <property type="evidence" value="ECO:0007669"/>
    <property type="project" value="UniProtKB-UniRule"/>
</dbReference>
<keyword evidence="7" id="KW-0288">FMN</keyword>
<dbReference type="KEGG" id="paqt:E8L99_10500"/>
<evidence type="ECO:0000256" key="6">
    <source>
        <dbReference type="ARBA" id="ARBA00023136"/>
    </source>
</evidence>
<dbReference type="HAMAP" id="MF_01207">
    <property type="entry name" value="MsrQ"/>
    <property type="match status" value="1"/>
</dbReference>
<evidence type="ECO:0000256" key="4">
    <source>
        <dbReference type="ARBA" id="ARBA00022989"/>
    </source>
</evidence>
<keyword evidence="7" id="KW-0349">Heme</keyword>
<feature type="transmembrane region" description="Helical" evidence="7">
    <location>
        <begin position="12"/>
        <end position="33"/>
    </location>
</feature>
<comment type="function">
    <text evidence="7">Part of the MsrPQ system that repairs oxidized periplasmic proteins containing methionine sulfoxide residues (Met-O), using respiratory chain electrons. Thus protects these proteins from oxidative-stress damage caused by reactive species of oxygen and chlorine generated by the host defense mechanisms. MsrPQ is essential for the maintenance of envelope integrity under bleach stress, rescuing a wide series of structurally unrelated periplasmic proteins from methionine oxidation. MsrQ provides electrons for reduction to the reductase catalytic subunit MsrP, using the quinone pool of the respiratory chain.</text>
</comment>
<dbReference type="GO" id="GO:0005886">
    <property type="term" value="C:plasma membrane"/>
    <property type="evidence" value="ECO:0007669"/>
    <property type="project" value="UniProtKB-SubCell"/>
</dbReference>
<dbReference type="Pfam" id="PF01794">
    <property type="entry name" value="Ferric_reduct"/>
    <property type="match status" value="1"/>
</dbReference>
<dbReference type="GO" id="GO:0009055">
    <property type="term" value="F:electron transfer activity"/>
    <property type="evidence" value="ECO:0007669"/>
    <property type="project" value="UniProtKB-UniRule"/>
</dbReference>
<dbReference type="GO" id="GO:0016679">
    <property type="term" value="F:oxidoreductase activity, acting on diphenols and related substances as donors"/>
    <property type="evidence" value="ECO:0007669"/>
    <property type="project" value="TreeGrafter"/>
</dbReference>
<keyword evidence="3 7" id="KW-0812">Transmembrane</keyword>
<comment type="subunit">
    <text evidence="7">Heterodimer of a catalytic subunit (MsrP) and a heme-binding subunit (MsrQ).</text>
</comment>
<evidence type="ECO:0000256" key="2">
    <source>
        <dbReference type="ARBA" id="ARBA00022448"/>
    </source>
</evidence>
<dbReference type="RefSeq" id="WP_137099482.1">
    <property type="nucleotide sequence ID" value="NZ_CP039865.1"/>
</dbReference>
<keyword evidence="4 7" id="KW-1133">Transmembrane helix</keyword>
<feature type="region of interest" description="Disordered" evidence="8">
    <location>
        <begin position="277"/>
        <end position="296"/>
    </location>
</feature>
<evidence type="ECO:0000259" key="9">
    <source>
        <dbReference type="Pfam" id="PF01794"/>
    </source>
</evidence>
<gene>
    <name evidence="7" type="primary">msrQ</name>
    <name evidence="10" type="ORF">E8L99_10500</name>
</gene>
<keyword evidence="6 7" id="KW-0472">Membrane</keyword>
<dbReference type="PANTHER" id="PTHR36964">
    <property type="entry name" value="PROTEIN-METHIONINE-SULFOXIDE REDUCTASE HEME-BINDING SUBUNIT MSRQ"/>
    <property type="match status" value="1"/>
</dbReference>
<feature type="transmembrane region" description="Helical" evidence="7">
    <location>
        <begin position="152"/>
        <end position="169"/>
    </location>
</feature>
<evidence type="ECO:0000256" key="3">
    <source>
        <dbReference type="ARBA" id="ARBA00022692"/>
    </source>
</evidence>
<keyword evidence="7" id="KW-1003">Cell membrane</keyword>
<evidence type="ECO:0000313" key="11">
    <source>
        <dbReference type="Proteomes" id="UP000298588"/>
    </source>
</evidence>
<dbReference type="InterPro" id="IPR022837">
    <property type="entry name" value="MsrQ-like"/>
</dbReference>
<keyword evidence="11" id="KW-1185">Reference proteome</keyword>
<keyword evidence="7" id="KW-0249">Electron transport</keyword>
<dbReference type="OrthoDB" id="9788328at2"/>
<feature type="transmembrane region" description="Helical" evidence="7">
    <location>
        <begin position="83"/>
        <end position="101"/>
    </location>
</feature>
<keyword evidence="7" id="KW-0285">Flavoprotein</keyword>
<feature type="transmembrane region" description="Helical" evidence="7">
    <location>
        <begin position="175"/>
        <end position="194"/>
    </location>
</feature>
<evidence type="ECO:0000256" key="1">
    <source>
        <dbReference type="ARBA" id="ARBA00004141"/>
    </source>
</evidence>
<sequence length="296" mass="32772">MAPWQDRSGKFSTLKLVAFVGILAPGTWLAMQAGFGWLGSKPVTEAIHQSGDWAVRLLLVSLLVTPLRYVADWPKLILVRRMVGVAALAYTVLHLALYVVEQRYDLGKVVSEIVLRFYLTIGFVALVGLAVLGATSTDAMIKRLGGITWNRLHMMVYGLTVLALLHFFLQTKIDVTEPVLMIGFFLWLMGFRALRRYSVPINPWSLTGLALAAPVATALLEGLWYATMTGVSAVRILQANLSIEYEFRPSWWVLFAALALVVVNILRTVLRRPEPRRGRGARMASPANIPISGRAA</sequence>
<evidence type="ECO:0000256" key="8">
    <source>
        <dbReference type="SAM" id="MobiDB-lite"/>
    </source>
</evidence>
<evidence type="ECO:0000256" key="7">
    <source>
        <dbReference type="HAMAP-Rule" id="MF_01207"/>
    </source>
</evidence>
<evidence type="ECO:0000256" key="5">
    <source>
        <dbReference type="ARBA" id="ARBA00023004"/>
    </source>
</evidence>
<comment type="cofactor">
    <cofactor evidence="7">
        <name>heme b</name>
        <dbReference type="ChEBI" id="CHEBI:60344"/>
    </cofactor>
    <text evidence="7">Binds 1 heme b (iron(II)-protoporphyrin IX) group per subunit.</text>
</comment>
<dbReference type="AlphaFoldDB" id="A0A4D7QDS4"/>
<keyword evidence="7" id="KW-0479">Metal-binding</keyword>
<comment type="cofactor">
    <cofactor evidence="7">
        <name>FMN</name>
        <dbReference type="ChEBI" id="CHEBI:58210"/>
    </cofactor>
    <text evidence="7">Binds 1 FMN per subunit.</text>
</comment>
<feature type="domain" description="Ferric oxidoreductase" evidence="9">
    <location>
        <begin position="51"/>
        <end position="163"/>
    </location>
</feature>
<feature type="transmembrane region" description="Helical" evidence="7">
    <location>
        <begin position="113"/>
        <end position="132"/>
    </location>
</feature>
<organism evidence="10 11">
    <name type="scientific">Phreatobacter aquaticus</name>
    <dbReference type="NCBI Taxonomy" id="2570229"/>
    <lineage>
        <taxon>Bacteria</taxon>
        <taxon>Pseudomonadati</taxon>
        <taxon>Pseudomonadota</taxon>
        <taxon>Alphaproteobacteria</taxon>
        <taxon>Hyphomicrobiales</taxon>
        <taxon>Phreatobacteraceae</taxon>
        <taxon>Phreatobacter</taxon>
    </lineage>
</organism>
<comment type="similarity">
    <text evidence="7">Belongs to the MsrQ family.</text>
</comment>
<feature type="transmembrane region" description="Helical" evidence="7">
    <location>
        <begin position="53"/>
        <end position="71"/>
    </location>
</feature>
<name>A0A4D7QDS4_9HYPH</name>
<proteinExistence type="inferred from homology"/>
<feature type="transmembrane region" description="Helical" evidence="7">
    <location>
        <begin position="251"/>
        <end position="270"/>
    </location>
</feature>
<comment type="subcellular location">
    <subcellularLocation>
        <location evidence="7">Cell membrane</location>
        <topology evidence="7">Multi-pass membrane protein</topology>
    </subcellularLocation>
    <subcellularLocation>
        <location evidence="1">Membrane</location>
        <topology evidence="1">Multi-pass membrane protein</topology>
    </subcellularLocation>
</comment>
<dbReference type="InterPro" id="IPR013130">
    <property type="entry name" value="Fe3_Rdtase_TM_dom"/>
</dbReference>
<accession>A0A4D7QDS4</accession>
<keyword evidence="5 7" id="KW-0408">Iron</keyword>
<protein>
    <recommendedName>
        <fullName evidence="7">Protein-methionine-sulfoxide reductase heme-binding subunit MsrQ</fullName>
    </recommendedName>
    <alternativeName>
        <fullName evidence="7">Flavocytochrome MsrQ</fullName>
    </alternativeName>
</protein>
<dbReference type="GO" id="GO:0020037">
    <property type="term" value="F:heme binding"/>
    <property type="evidence" value="ECO:0007669"/>
    <property type="project" value="UniProtKB-UniRule"/>
</dbReference>
<comment type="caution">
    <text evidence="7">Lacks conserved residue(s) required for the propagation of feature annotation.</text>
</comment>
<keyword evidence="2 7" id="KW-0813">Transport</keyword>
<dbReference type="GO" id="GO:0046872">
    <property type="term" value="F:metal ion binding"/>
    <property type="evidence" value="ECO:0007669"/>
    <property type="project" value="UniProtKB-KW"/>
</dbReference>
<feature type="transmembrane region" description="Helical" evidence="7">
    <location>
        <begin position="206"/>
        <end position="226"/>
    </location>
</feature>